<evidence type="ECO:0000256" key="2">
    <source>
        <dbReference type="ARBA" id="ARBA00022525"/>
    </source>
</evidence>
<accession>D7WC94</accession>
<dbReference type="GO" id="GO:0030600">
    <property type="term" value="F:feruloyl esterase activity"/>
    <property type="evidence" value="ECO:0007669"/>
    <property type="project" value="InterPro"/>
</dbReference>
<comment type="subcellular location">
    <subcellularLocation>
        <location evidence="1">Secreted</location>
    </subcellularLocation>
</comment>
<keyword evidence="9" id="KW-1185">Reference proteome</keyword>
<evidence type="ECO:0008006" key="10">
    <source>
        <dbReference type="Google" id="ProtNLM"/>
    </source>
</evidence>
<keyword evidence="3" id="KW-0858">Xylan degradation</keyword>
<evidence type="ECO:0000256" key="1">
    <source>
        <dbReference type="ARBA" id="ARBA00004613"/>
    </source>
</evidence>
<comment type="caution">
    <text evidence="8">The sequence shown here is derived from an EMBL/GenBank/DDBJ whole genome shotgun (WGS) entry which is preliminary data.</text>
</comment>
<evidence type="ECO:0000256" key="6">
    <source>
        <dbReference type="ARBA" id="ARBA00023277"/>
    </source>
</evidence>
<evidence type="ECO:0000256" key="3">
    <source>
        <dbReference type="ARBA" id="ARBA00022651"/>
    </source>
</evidence>
<dbReference type="HOGENOM" id="CLU_027551_5_1_11"/>
<keyword evidence="7" id="KW-0624">Polysaccharide degradation</keyword>
<organism evidence="8 9">
    <name type="scientific">Corynebacterium genitalium ATCC 33030</name>
    <dbReference type="NCBI Taxonomy" id="585529"/>
    <lineage>
        <taxon>Bacteria</taxon>
        <taxon>Bacillati</taxon>
        <taxon>Actinomycetota</taxon>
        <taxon>Actinomycetes</taxon>
        <taxon>Mycobacteriales</taxon>
        <taxon>Corynebacteriaceae</taxon>
        <taxon>Corynebacterium</taxon>
    </lineage>
</organism>
<dbReference type="AlphaFoldDB" id="D7WC94"/>
<dbReference type="Proteomes" id="UP000004208">
    <property type="component" value="Unassembled WGS sequence"/>
</dbReference>
<evidence type="ECO:0000256" key="5">
    <source>
        <dbReference type="ARBA" id="ARBA00022801"/>
    </source>
</evidence>
<keyword evidence="4" id="KW-0732">Signal</keyword>
<keyword evidence="6" id="KW-0119">Carbohydrate metabolism</keyword>
<dbReference type="PANTHER" id="PTHR38050">
    <property type="match status" value="1"/>
</dbReference>
<evidence type="ECO:0000256" key="4">
    <source>
        <dbReference type="ARBA" id="ARBA00022729"/>
    </source>
</evidence>
<dbReference type="STRING" id="585529.HMPREF0291_11103"/>
<keyword evidence="2" id="KW-0964">Secreted</keyword>
<reference evidence="8" key="1">
    <citation type="submission" date="2010-06" db="EMBL/GenBank/DDBJ databases">
        <authorList>
            <person name="Muzny D."/>
            <person name="Qin X."/>
            <person name="Buhay C."/>
            <person name="Dugan-Rocha S."/>
            <person name="Ding Y."/>
            <person name="Chen G."/>
            <person name="Hawes A."/>
            <person name="Holder M."/>
            <person name="Jhangiani S."/>
            <person name="Johnson A."/>
            <person name="Khan Z."/>
            <person name="Li Z."/>
            <person name="Liu W."/>
            <person name="Liu X."/>
            <person name="Perez L."/>
            <person name="Shen H."/>
            <person name="Wang Q."/>
            <person name="Watt J."/>
            <person name="Xi L."/>
            <person name="Xin Y."/>
            <person name="Zhou J."/>
            <person name="Deng J."/>
            <person name="Jiang H."/>
            <person name="Liu Y."/>
            <person name="Qu J."/>
            <person name="Song X.-Z."/>
            <person name="Zhang L."/>
            <person name="Villasana D."/>
            <person name="Johnson A."/>
            <person name="Liu J."/>
            <person name="Liyanage D."/>
            <person name="Lorensuhewa L."/>
            <person name="Robinson T."/>
            <person name="Song A."/>
            <person name="Song B.-B."/>
            <person name="Dinh H."/>
            <person name="Thornton R."/>
            <person name="Coyle M."/>
            <person name="Francisco L."/>
            <person name="Jackson L."/>
            <person name="Javaid M."/>
            <person name="Korchina V."/>
            <person name="Kovar C."/>
            <person name="Mata R."/>
            <person name="Mathew T."/>
            <person name="Ngo R."/>
            <person name="Nguyen L."/>
            <person name="Nguyen N."/>
            <person name="Okwuonu G."/>
            <person name="Ongeri F."/>
            <person name="Pham C."/>
            <person name="Simmons D."/>
            <person name="Wilczek-Boney K."/>
            <person name="Hale W."/>
            <person name="Jakkamsetti A."/>
            <person name="Pham P."/>
            <person name="Ruth R."/>
            <person name="San Lucas F."/>
            <person name="Warren J."/>
            <person name="Zhang J."/>
            <person name="Zhao Z."/>
            <person name="Zhou C."/>
            <person name="Zhu D."/>
            <person name="Lee S."/>
            <person name="Bess C."/>
            <person name="Blankenburg K."/>
            <person name="Forbes L."/>
            <person name="Fu Q."/>
            <person name="Gubbala S."/>
            <person name="Hirani K."/>
            <person name="Jayaseelan J.C."/>
            <person name="Lara F."/>
            <person name="Munidasa M."/>
            <person name="Palculict T."/>
            <person name="Patil S."/>
            <person name="Pu L.-L."/>
            <person name="Saada N."/>
            <person name="Tang L."/>
            <person name="Weissenberger G."/>
            <person name="Zhu Y."/>
            <person name="Hemphill L."/>
            <person name="Shang Y."/>
            <person name="Youmans B."/>
            <person name="Ayvaz T."/>
            <person name="Ross M."/>
            <person name="Santibanez J."/>
            <person name="Aqrawi P."/>
            <person name="Gross S."/>
            <person name="Joshi V."/>
            <person name="Fowler G."/>
            <person name="Nazareth L."/>
            <person name="Reid J."/>
            <person name="Worley K."/>
            <person name="Petrosino J."/>
            <person name="Highlander S."/>
            <person name="Gibbs R."/>
        </authorList>
    </citation>
    <scope>NUCLEOTIDE SEQUENCE [LARGE SCALE GENOMIC DNA]</scope>
    <source>
        <strain evidence="8">ATCC 33030</strain>
    </source>
</reference>
<dbReference type="SUPFAM" id="SSF53474">
    <property type="entry name" value="alpha/beta-Hydrolases"/>
    <property type="match status" value="1"/>
</dbReference>
<dbReference type="Gene3D" id="3.40.50.1820">
    <property type="entry name" value="alpha/beta hydrolase"/>
    <property type="match status" value="1"/>
</dbReference>
<dbReference type="Pfam" id="PF00756">
    <property type="entry name" value="Esterase"/>
    <property type="match status" value="1"/>
</dbReference>
<proteinExistence type="predicted"/>
<gene>
    <name evidence="8" type="ORF">HMPREF0291_11103</name>
</gene>
<evidence type="ECO:0000313" key="8">
    <source>
        <dbReference type="EMBL" id="EFK54723.1"/>
    </source>
</evidence>
<dbReference type="GO" id="GO:0005576">
    <property type="term" value="C:extracellular region"/>
    <property type="evidence" value="ECO:0007669"/>
    <property type="project" value="UniProtKB-SubCell"/>
</dbReference>
<dbReference type="PANTHER" id="PTHR38050:SF2">
    <property type="entry name" value="FERULOYL ESTERASE C-RELATED"/>
    <property type="match status" value="1"/>
</dbReference>
<protein>
    <recommendedName>
        <fullName evidence="10">Polyhydroxybutyrate depolymerase</fullName>
    </recommendedName>
</protein>
<keyword evidence="5" id="KW-0378">Hydrolase</keyword>
<dbReference type="InterPro" id="IPR029058">
    <property type="entry name" value="AB_hydrolase_fold"/>
</dbReference>
<evidence type="ECO:0000313" key="9">
    <source>
        <dbReference type="Proteomes" id="UP000004208"/>
    </source>
</evidence>
<dbReference type="InterPro" id="IPR043595">
    <property type="entry name" value="FaeB/C/D"/>
</dbReference>
<name>D7WC94_9CORY</name>
<dbReference type="InterPro" id="IPR000801">
    <property type="entry name" value="Esterase-like"/>
</dbReference>
<dbReference type="EMBL" id="ACLJ02000002">
    <property type="protein sequence ID" value="EFK54723.1"/>
    <property type="molecule type" value="Genomic_DNA"/>
</dbReference>
<evidence type="ECO:0000256" key="7">
    <source>
        <dbReference type="ARBA" id="ARBA00023326"/>
    </source>
</evidence>
<sequence length="301" mass="31594">MAAALSVAAGVPAAGAQSSSDIPNLSSQTNLNQLTQMSSDLLDFLPKAGAGAGSQTIKRTVQVGGMQRHYTVVVPQGYNPGQAYPVIIGFGGWQHNADQARGYEKLESAAGSRAIIVYAQGVNNAWGGAPYANTSVNTDVTYTRAVVNDLARTHNVDRSRVYAAGLSNGGGMALALACHAPDLVDGVAGVSGAYYNPTVTNCASGRVKTLIMHADNDDIVSYNGGNRHGGQYRDVRSVFWDFGGKNGCNMNSVNNRRVGNTTVFDPQGCKAKTQVQKVSGGGHTWFTNPSATRETVNFFLG</sequence>
<dbReference type="GO" id="GO:0045493">
    <property type="term" value="P:xylan catabolic process"/>
    <property type="evidence" value="ECO:0007669"/>
    <property type="project" value="UniProtKB-KW"/>
</dbReference>
<dbReference type="eggNOG" id="COG3509">
    <property type="taxonomic scope" value="Bacteria"/>
</dbReference>